<sequence length="242" mass="27541">KRFINETYVWSQLKHDHILELIGFHFSCSDGVVEALVVCPWLENGQSVRYVEQRNLSADKRLCLLLDAAEGLHYLHTHQPPICHGNIRGSNLLVKNNGRAAICDFGLAQALNEDFAEVAGQTIYRGNVRWASPERLDSNGALASSSDVWSWGWLIWELMTAKTPFHLIKNSSSLIYHIVTSKLPACEEEVGIREVPALARLMRMCWQQDPGSRLKIKECIHFLNRIVSVGSQRKWSVYLHSY</sequence>
<reference evidence="2 3" key="1">
    <citation type="submission" date="2014-04" db="EMBL/GenBank/DDBJ databases">
        <authorList>
            <consortium name="DOE Joint Genome Institute"/>
            <person name="Kuo A."/>
            <person name="Girlanda M."/>
            <person name="Perotto S."/>
            <person name="Kohler A."/>
            <person name="Nagy L.G."/>
            <person name="Floudas D."/>
            <person name="Copeland A."/>
            <person name="Barry K.W."/>
            <person name="Cichocki N."/>
            <person name="Veneault-Fourrey C."/>
            <person name="LaButti K."/>
            <person name="Lindquist E.A."/>
            <person name="Lipzen A."/>
            <person name="Lundell T."/>
            <person name="Morin E."/>
            <person name="Murat C."/>
            <person name="Sun H."/>
            <person name="Tunlid A."/>
            <person name="Henrissat B."/>
            <person name="Grigoriev I.V."/>
            <person name="Hibbett D.S."/>
            <person name="Martin F."/>
            <person name="Nordberg H.P."/>
            <person name="Cantor M.N."/>
            <person name="Hua S.X."/>
        </authorList>
    </citation>
    <scope>NUCLEOTIDE SEQUENCE [LARGE SCALE GENOMIC DNA]</scope>
    <source>
        <strain evidence="2 3">MUT 4182</strain>
    </source>
</reference>
<dbReference type="Pfam" id="PF07714">
    <property type="entry name" value="PK_Tyr_Ser-Thr"/>
    <property type="match status" value="1"/>
</dbReference>
<accession>A0A0C3QDJ9</accession>
<name>A0A0C3QDJ9_9AGAM</name>
<reference evidence="3" key="2">
    <citation type="submission" date="2015-01" db="EMBL/GenBank/DDBJ databases">
        <title>Evolutionary Origins and Diversification of the Mycorrhizal Mutualists.</title>
        <authorList>
            <consortium name="DOE Joint Genome Institute"/>
            <consortium name="Mycorrhizal Genomics Consortium"/>
            <person name="Kohler A."/>
            <person name="Kuo A."/>
            <person name="Nagy L.G."/>
            <person name="Floudas D."/>
            <person name="Copeland A."/>
            <person name="Barry K.W."/>
            <person name="Cichocki N."/>
            <person name="Veneault-Fourrey C."/>
            <person name="LaButti K."/>
            <person name="Lindquist E.A."/>
            <person name="Lipzen A."/>
            <person name="Lundell T."/>
            <person name="Morin E."/>
            <person name="Murat C."/>
            <person name="Riley R."/>
            <person name="Ohm R."/>
            <person name="Sun H."/>
            <person name="Tunlid A."/>
            <person name="Henrissat B."/>
            <person name="Grigoriev I.V."/>
            <person name="Hibbett D.S."/>
            <person name="Martin F."/>
        </authorList>
    </citation>
    <scope>NUCLEOTIDE SEQUENCE [LARGE SCALE GENOMIC DNA]</scope>
    <source>
        <strain evidence="3">MUT 4182</strain>
    </source>
</reference>
<proteinExistence type="predicted"/>
<dbReference type="InterPro" id="IPR001245">
    <property type="entry name" value="Ser-Thr/Tyr_kinase_cat_dom"/>
</dbReference>
<dbReference type="HOGENOM" id="CLU_000288_7_18_1"/>
<dbReference type="PROSITE" id="PS50011">
    <property type="entry name" value="PROTEIN_KINASE_DOM"/>
    <property type="match status" value="1"/>
</dbReference>
<dbReference type="Gene3D" id="1.10.510.10">
    <property type="entry name" value="Transferase(Phosphotransferase) domain 1"/>
    <property type="match status" value="1"/>
</dbReference>
<organism evidence="2 3">
    <name type="scientific">Tulasnella calospora MUT 4182</name>
    <dbReference type="NCBI Taxonomy" id="1051891"/>
    <lineage>
        <taxon>Eukaryota</taxon>
        <taxon>Fungi</taxon>
        <taxon>Dikarya</taxon>
        <taxon>Basidiomycota</taxon>
        <taxon>Agaricomycotina</taxon>
        <taxon>Agaricomycetes</taxon>
        <taxon>Cantharellales</taxon>
        <taxon>Tulasnellaceae</taxon>
        <taxon>Tulasnella</taxon>
    </lineage>
</organism>
<feature type="domain" description="Protein kinase" evidence="1">
    <location>
        <begin position="1"/>
        <end position="242"/>
    </location>
</feature>
<keyword evidence="3" id="KW-1185">Reference proteome</keyword>
<protein>
    <recommendedName>
        <fullName evidence="1">Protein kinase domain-containing protein</fullName>
    </recommendedName>
</protein>
<dbReference type="GO" id="GO:0005524">
    <property type="term" value="F:ATP binding"/>
    <property type="evidence" value="ECO:0007669"/>
    <property type="project" value="InterPro"/>
</dbReference>
<dbReference type="InterPro" id="IPR000719">
    <property type="entry name" value="Prot_kinase_dom"/>
</dbReference>
<evidence type="ECO:0000313" key="2">
    <source>
        <dbReference type="EMBL" id="KIO23711.1"/>
    </source>
</evidence>
<dbReference type="EMBL" id="KN823078">
    <property type="protein sequence ID" value="KIO23711.1"/>
    <property type="molecule type" value="Genomic_DNA"/>
</dbReference>
<dbReference type="OrthoDB" id="3192962at2759"/>
<dbReference type="PANTHER" id="PTHR44329">
    <property type="entry name" value="SERINE/THREONINE-PROTEIN KINASE TNNI3K-RELATED"/>
    <property type="match status" value="1"/>
</dbReference>
<dbReference type="GO" id="GO:0004674">
    <property type="term" value="F:protein serine/threonine kinase activity"/>
    <property type="evidence" value="ECO:0007669"/>
    <property type="project" value="TreeGrafter"/>
</dbReference>
<dbReference type="Proteomes" id="UP000054248">
    <property type="component" value="Unassembled WGS sequence"/>
</dbReference>
<gene>
    <name evidence="2" type="ORF">M407DRAFT_77797</name>
</gene>
<dbReference type="STRING" id="1051891.A0A0C3QDJ9"/>
<feature type="non-terminal residue" evidence="2">
    <location>
        <position position="1"/>
    </location>
</feature>
<evidence type="ECO:0000313" key="3">
    <source>
        <dbReference type="Proteomes" id="UP000054248"/>
    </source>
</evidence>
<dbReference type="InterPro" id="IPR051681">
    <property type="entry name" value="Ser/Thr_Kinases-Pseudokinases"/>
</dbReference>
<evidence type="ECO:0000259" key="1">
    <source>
        <dbReference type="PROSITE" id="PS50011"/>
    </source>
</evidence>
<dbReference type="InterPro" id="IPR011009">
    <property type="entry name" value="Kinase-like_dom_sf"/>
</dbReference>
<dbReference type="SUPFAM" id="SSF56112">
    <property type="entry name" value="Protein kinase-like (PK-like)"/>
    <property type="match status" value="1"/>
</dbReference>
<dbReference type="AlphaFoldDB" id="A0A0C3QDJ9"/>
<dbReference type="PANTHER" id="PTHR44329:SF261">
    <property type="entry name" value="ZINC FINGER CONTAINING PROTEIN KINASE-RELATED"/>
    <property type="match status" value="1"/>
</dbReference>
<dbReference type="PIRSF" id="PIRSF000654">
    <property type="entry name" value="Integrin-linked_kinase"/>
    <property type="match status" value="1"/>
</dbReference>